<feature type="transmembrane region" description="Helical" evidence="7">
    <location>
        <begin position="482"/>
        <end position="502"/>
    </location>
</feature>
<comment type="caution">
    <text evidence="10">The sequence shown here is derived from an EMBL/GenBank/DDBJ whole genome shotgun (WGS) entry which is preliminary data.</text>
</comment>
<gene>
    <name evidence="10" type="ORF">GGR36_001511</name>
</gene>
<reference evidence="10 11" key="1">
    <citation type="submission" date="2020-08" db="EMBL/GenBank/DDBJ databases">
        <title>Genomic Encyclopedia of Type Strains, Phase IV (KMG-IV): sequencing the most valuable type-strain genomes for metagenomic binning, comparative biology and taxonomic classification.</title>
        <authorList>
            <person name="Goeker M."/>
        </authorList>
    </citation>
    <scope>NUCLEOTIDE SEQUENCE [LARGE SCALE GENOMIC DNA]</scope>
    <source>
        <strain evidence="10 11">DSM 106739</strain>
    </source>
</reference>
<keyword evidence="5 7" id="KW-0472">Membrane</keyword>
<dbReference type="PANTHER" id="PTHR30509">
    <property type="entry name" value="P-HYDROXYBENZOIC ACID EFFLUX PUMP SUBUNIT-RELATED"/>
    <property type="match status" value="1"/>
</dbReference>
<dbReference type="AlphaFoldDB" id="A0A840BHU1"/>
<evidence type="ECO:0000313" key="10">
    <source>
        <dbReference type="EMBL" id="MBB4012203.1"/>
    </source>
</evidence>
<evidence type="ECO:0000259" key="8">
    <source>
        <dbReference type="Pfam" id="PF12805"/>
    </source>
</evidence>
<keyword evidence="11" id="KW-1185">Reference proteome</keyword>
<evidence type="ECO:0000256" key="7">
    <source>
        <dbReference type="SAM" id="Phobius"/>
    </source>
</evidence>
<comment type="similarity">
    <text evidence="6">Belongs to the YccS/YhfK family.</text>
</comment>
<feature type="transmembrane region" description="Helical" evidence="7">
    <location>
        <begin position="443"/>
        <end position="476"/>
    </location>
</feature>
<name>A0A840BHU1_9RHOO</name>
<evidence type="ECO:0000313" key="11">
    <source>
        <dbReference type="Proteomes" id="UP000561045"/>
    </source>
</evidence>
<feature type="transmembrane region" description="Helical" evidence="7">
    <location>
        <begin position="514"/>
        <end position="534"/>
    </location>
</feature>
<dbReference type="InterPro" id="IPR049453">
    <property type="entry name" value="Memb_transporter_dom"/>
</dbReference>
<protein>
    <submittedName>
        <fullName evidence="10">Putative membrane protein YccC</fullName>
    </submittedName>
</protein>
<proteinExistence type="inferred from homology"/>
<evidence type="ECO:0000256" key="4">
    <source>
        <dbReference type="ARBA" id="ARBA00022989"/>
    </source>
</evidence>
<evidence type="ECO:0000256" key="3">
    <source>
        <dbReference type="ARBA" id="ARBA00022692"/>
    </source>
</evidence>
<feature type="domain" description="Integral membrane bound transporter" evidence="9">
    <location>
        <begin position="405"/>
        <end position="525"/>
    </location>
</feature>
<feature type="transmembrane region" description="Helical" evidence="7">
    <location>
        <begin position="88"/>
        <end position="104"/>
    </location>
</feature>
<organism evidence="10 11">
    <name type="scientific">Niveibacterium umoris</name>
    <dbReference type="NCBI Taxonomy" id="1193620"/>
    <lineage>
        <taxon>Bacteria</taxon>
        <taxon>Pseudomonadati</taxon>
        <taxon>Pseudomonadota</taxon>
        <taxon>Betaproteobacteria</taxon>
        <taxon>Rhodocyclales</taxon>
        <taxon>Rhodocyclaceae</taxon>
        <taxon>Niveibacterium</taxon>
    </lineage>
</organism>
<evidence type="ECO:0000256" key="6">
    <source>
        <dbReference type="ARBA" id="ARBA00043993"/>
    </source>
</evidence>
<feature type="domain" description="Integral membrane protein YccS N-terminal" evidence="8">
    <location>
        <begin position="66"/>
        <end position="336"/>
    </location>
</feature>
<dbReference type="GO" id="GO:0005886">
    <property type="term" value="C:plasma membrane"/>
    <property type="evidence" value="ECO:0007669"/>
    <property type="project" value="UniProtKB-SubCell"/>
</dbReference>
<evidence type="ECO:0000256" key="5">
    <source>
        <dbReference type="ARBA" id="ARBA00023136"/>
    </source>
</evidence>
<keyword evidence="2" id="KW-1003">Cell membrane</keyword>
<dbReference type="RefSeq" id="WP_183633787.1">
    <property type="nucleotide sequence ID" value="NZ_BAABLE010000011.1"/>
</dbReference>
<accession>A0A840BHU1</accession>
<keyword evidence="3 7" id="KW-0812">Transmembrane</keyword>
<feature type="transmembrane region" description="Helical" evidence="7">
    <location>
        <begin position="136"/>
        <end position="158"/>
    </location>
</feature>
<dbReference type="InterPro" id="IPR032692">
    <property type="entry name" value="YccS_N"/>
</dbReference>
<dbReference type="Pfam" id="PF13515">
    <property type="entry name" value="FUSC_2"/>
    <property type="match status" value="1"/>
</dbReference>
<comment type="subcellular location">
    <subcellularLocation>
        <location evidence="1">Cell membrane</location>
        <topology evidence="1">Multi-pass membrane protein</topology>
    </subcellularLocation>
</comment>
<keyword evidence="4 7" id="KW-1133">Transmembrane helix</keyword>
<dbReference type="EMBL" id="JACIET010000001">
    <property type="protein sequence ID" value="MBB4012203.1"/>
    <property type="molecule type" value="Genomic_DNA"/>
</dbReference>
<dbReference type="PANTHER" id="PTHR30509:SF9">
    <property type="entry name" value="MULTIDRUG RESISTANCE PROTEIN MDTO"/>
    <property type="match status" value="1"/>
</dbReference>
<evidence type="ECO:0000256" key="2">
    <source>
        <dbReference type="ARBA" id="ARBA00022475"/>
    </source>
</evidence>
<dbReference type="Proteomes" id="UP000561045">
    <property type="component" value="Unassembled WGS sequence"/>
</dbReference>
<feature type="transmembrane region" description="Helical" evidence="7">
    <location>
        <begin position="111"/>
        <end position="130"/>
    </location>
</feature>
<evidence type="ECO:0000256" key="1">
    <source>
        <dbReference type="ARBA" id="ARBA00004651"/>
    </source>
</evidence>
<dbReference type="Pfam" id="PF12805">
    <property type="entry name" value="FUSC-like"/>
    <property type="match status" value="1"/>
</dbReference>
<feature type="transmembrane region" description="Helical" evidence="7">
    <location>
        <begin position="12"/>
        <end position="32"/>
    </location>
</feature>
<sequence>MIPRLPRLLFTHTLYNGIGCAAGVLLVALIGYLLGGHPLAAVLSSGAMVVSITDTPSPEGHKLRQLLPALVGSTAISLIVGASHGNTALLAGEITLVGFVAGLLSAWGRLLLALGFSLVLATVFAMAFPLPPGVSVFAHGLAFAVGGLAYIIWATALARLLAVRTRVQVLADALASFARYLRLKAAFYDPSAALDTIYERLITEHALLAEKLQAARDFCFHRIRPGARAHQAQVLYALLDAYEHALASQTDRELLRARFGETAPMRAMGRCVADHAADIETVADALLREREIPALPDRQTSCAETHAAVLALTADPLANPADARAAALLRGLAAKLFHSLQRARNVIDVARHAVTTATLPQEDALRAFTSQRKVRLAALRPHFDLASPVLRYALRLAAAMLAGFLVARSLPYAAHGHWILLTIAVVLRPSFSQTRQRHNDRILGNLIGCVIAGALLHTVSSPALLLVFLFISVAFAHAFVTVQYRVTSVAACVMGLLQLHLLSPGASFVLTERIVDTVIGALLALGFAFVLPAWERRSLPLLMKRLRETAARHAAAALDPDTPPLTYRLARKQLQDALAAVSQATARMLDEPGSRRLPLPPLHGAVTAAYLLAAQLASVRFLLQQRAADLDKGRRDALLNQARIALEDALAGRRPDDVMPEPAMVGTDLASASALDPHELLDRRLAAAADDARRLAGFTATS</sequence>
<evidence type="ECO:0000259" key="9">
    <source>
        <dbReference type="Pfam" id="PF13515"/>
    </source>
</evidence>